<sequence length="155" mass="15788">MRWVAVLAVMGLTGCSWLGFGGGDTRDAGAVAVSSRGLSVEQVAATVAADGSVLVDSLAEVVPEPALRGVILRASSVAPTQGYYGAALVAANRGAPDADGIVTYAFRALPPPGEAPVGPARSRLLTAAVFVPDAALDEIRGFRVLSRTGTVDLRR</sequence>
<dbReference type="PROSITE" id="PS51257">
    <property type="entry name" value="PROKAR_LIPOPROTEIN"/>
    <property type="match status" value="1"/>
</dbReference>
<dbReference type="Proteomes" id="UP000474957">
    <property type="component" value="Unassembled WGS sequence"/>
</dbReference>
<evidence type="ECO:0000313" key="2">
    <source>
        <dbReference type="Proteomes" id="UP000474957"/>
    </source>
</evidence>
<evidence type="ECO:0000313" key="1">
    <source>
        <dbReference type="EMBL" id="MSU91386.1"/>
    </source>
</evidence>
<gene>
    <name evidence="1" type="ORF">GE300_17540</name>
</gene>
<proteinExistence type="predicted"/>
<dbReference type="AlphaFoldDB" id="A0A6L5Z4A7"/>
<evidence type="ECO:0008006" key="3">
    <source>
        <dbReference type="Google" id="ProtNLM"/>
    </source>
</evidence>
<protein>
    <recommendedName>
        <fullName evidence="3">Lipoprotein</fullName>
    </recommendedName>
</protein>
<dbReference type="RefSeq" id="WP_154448497.1">
    <property type="nucleotide sequence ID" value="NZ_WIND01000019.1"/>
</dbReference>
<name>A0A6L5Z4A7_9RHOB</name>
<reference evidence="1 2" key="1">
    <citation type="submission" date="2019-10" db="EMBL/GenBank/DDBJ databases">
        <title>Cognatihalovulum marinum gen. nov. sp. nov., a new member of the family Rhodobacteraceae isolated from deep seawater of the Northwest Indian Ocean.</title>
        <authorList>
            <person name="Ruan C."/>
            <person name="Wang J."/>
            <person name="Zheng X."/>
            <person name="Song L."/>
            <person name="Zhu Y."/>
            <person name="Huang Y."/>
            <person name="Lu Z."/>
            <person name="Du W."/>
            <person name="Huang L."/>
            <person name="Dai X."/>
        </authorList>
    </citation>
    <scope>NUCLEOTIDE SEQUENCE [LARGE SCALE GENOMIC DNA]</scope>
    <source>
        <strain evidence="1 2">2CG4</strain>
    </source>
</reference>
<keyword evidence="2" id="KW-1185">Reference proteome</keyword>
<dbReference type="EMBL" id="WIND01000019">
    <property type="protein sequence ID" value="MSU91386.1"/>
    <property type="molecule type" value="Genomic_DNA"/>
</dbReference>
<organism evidence="1 2">
    <name type="scientific">Halovulum marinum</name>
    <dbReference type="NCBI Taxonomy" id="2662447"/>
    <lineage>
        <taxon>Bacteria</taxon>
        <taxon>Pseudomonadati</taxon>
        <taxon>Pseudomonadota</taxon>
        <taxon>Alphaproteobacteria</taxon>
        <taxon>Rhodobacterales</taxon>
        <taxon>Paracoccaceae</taxon>
        <taxon>Halovulum</taxon>
    </lineage>
</organism>
<comment type="caution">
    <text evidence="1">The sequence shown here is derived from an EMBL/GenBank/DDBJ whole genome shotgun (WGS) entry which is preliminary data.</text>
</comment>
<accession>A0A6L5Z4A7</accession>